<protein>
    <recommendedName>
        <fullName evidence="4">DUF2892 domain containing protein</fullName>
    </recommendedName>
</protein>
<reference evidence="2 3" key="1">
    <citation type="submission" date="2016-10" db="EMBL/GenBank/DDBJ databases">
        <authorList>
            <person name="Varghese N."/>
            <person name="Submissions S."/>
        </authorList>
    </citation>
    <scope>NUCLEOTIDE SEQUENCE [LARGE SCALE GENOMIC DNA]</scope>
    <source>
        <strain evidence="2 3">CGMCC 1.6859</strain>
    </source>
</reference>
<keyword evidence="1" id="KW-1133">Transmembrane helix</keyword>
<evidence type="ECO:0000313" key="3">
    <source>
        <dbReference type="Proteomes" id="UP000199307"/>
    </source>
</evidence>
<proteinExistence type="predicted"/>
<evidence type="ECO:0000256" key="1">
    <source>
        <dbReference type="SAM" id="Phobius"/>
    </source>
</evidence>
<evidence type="ECO:0000313" key="2">
    <source>
        <dbReference type="EMBL" id="SCY75474.1"/>
    </source>
</evidence>
<keyword evidence="1" id="KW-0472">Membrane</keyword>
<gene>
    <name evidence="2" type="ORF">SAMN02927916_3206</name>
</gene>
<comment type="caution">
    <text evidence="2">The sequence shown here is derived from an EMBL/GenBank/DDBJ whole genome shotgun (WGS) entry which is preliminary data.</text>
</comment>
<organism evidence="2 3">
    <name type="scientific">Flavobacterium anhuiense</name>
    <dbReference type="NCBI Taxonomy" id="459526"/>
    <lineage>
        <taxon>Bacteria</taxon>
        <taxon>Pseudomonadati</taxon>
        <taxon>Bacteroidota</taxon>
        <taxon>Flavobacteriia</taxon>
        <taxon>Flavobacteriales</taxon>
        <taxon>Flavobacteriaceae</taxon>
        <taxon>Flavobacterium</taxon>
    </lineage>
</organism>
<feature type="transmembrane region" description="Helical" evidence="1">
    <location>
        <begin position="34"/>
        <end position="57"/>
    </location>
</feature>
<dbReference type="Proteomes" id="UP000199307">
    <property type="component" value="Unassembled WGS sequence"/>
</dbReference>
<evidence type="ECO:0008006" key="4">
    <source>
        <dbReference type="Google" id="ProtNLM"/>
    </source>
</evidence>
<accession>A0ABY0LXK1</accession>
<feature type="transmembrane region" description="Helical" evidence="1">
    <location>
        <begin position="12"/>
        <end position="28"/>
    </location>
</feature>
<dbReference type="EMBL" id="FMVC01000005">
    <property type="protein sequence ID" value="SCY75474.1"/>
    <property type="molecule type" value="Genomic_DNA"/>
</dbReference>
<name>A0ABY0LXK1_9FLAO</name>
<sequence>MKKYLSNWNFMRVLRLALGIFVITQGVMDKQWMLVGLGALFALMPLMNIGCCGNAGCSTLSARSNKKLEETTYEEVR</sequence>
<keyword evidence="3" id="KW-1185">Reference proteome</keyword>
<keyword evidence="1" id="KW-0812">Transmembrane</keyword>